<gene>
    <name evidence="1" type="ORF">HW452_14640</name>
</gene>
<protein>
    <submittedName>
        <fullName evidence="1">TAXI family TRAP transporter solute-binding subunit</fullName>
    </submittedName>
</protein>
<comment type="caution">
    <text evidence="1">The sequence shown here is derived from an EMBL/GenBank/DDBJ whole genome shotgun (WGS) entry which is preliminary data.</text>
</comment>
<proteinExistence type="predicted"/>
<keyword evidence="2" id="KW-1185">Reference proteome</keyword>
<dbReference type="Proteomes" id="UP001319846">
    <property type="component" value="Unassembled WGS sequence"/>
</dbReference>
<organism evidence="1 2">
    <name type="scientific">Vreelandella aquamarina</name>
    <dbReference type="NCBI Taxonomy" id="77097"/>
    <lineage>
        <taxon>Bacteria</taxon>
        <taxon>Pseudomonadati</taxon>
        <taxon>Pseudomonadota</taxon>
        <taxon>Gammaproteobacteria</taxon>
        <taxon>Oceanospirillales</taxon>
        <taxon>Halomonadaceae</taxon>
        <taxon>Vreelandella</taxon>
    </lineage>
</organism>
<evidence type="ECO:0000313" key="1">
    <source>
        <dbReference type="EMBL" id="MBZ5488762.1"/>
    </source>
</evidence>
<evidence type="ECO:0000313" key="2">
    <source>
        <dbReference type="Proteomes" id="UP001319846"/>
    </source>
</evidence>
<accession>A0ACC5VXE7</accession>
<name>A0ACC5VXE7_9GAMM</name>
<sequence length="322" mass="34755">MPSPFRSAVTFSLLLAAFCSTSQAVHAETRITYKSATAGTAYHEMGAELSEAIDSATSGQIILAQEESQGSVQNVMEVMARQGNYVFTTPSDLVEQALTATGPFTERPHPRFQNIRGLFPLPAMTMHFILGGDDGVVSTDALKGKHILIGRGTFSAREAARYFTLFGLDKQIRIADATLGSGPEALKNGQIDGFVTASSFPTPNIFDVAASMPISMVSLSDEQIDMIGTPRRIIPGGTYPGVNRNVQTTSLPVMAYTTTQMDDDLAYTLTRTFWEVLPAMAAESSWWSGITPELLGNMAGKLHAGALRYYEEVGIDIPEALR</sequence>
<reference evidence="1" key="1">
    <citation type="submission" date="2020-06" db="EMBL/GenBank/DDBJ databases">
        <title>Whole Genome Sequence of Halomonas aquamarina MB598.</title>
        <authorList>
            <person name="Pervaiz M."/>
            <person name="Fariq A."/>
            <person name="Yasmin A."/>
            <person name="Welch M."/>
        </authorList>
    </citation>
    <scope>NUCLEOTIDE SEQUENCE</scope>
    <source>
        <strain evidence="1">MB598</strain>
    </source>
</reference>
<dbReference type="EMBL" id="JABYQT010000011">
    <property type="protein sequence ID" value="MBZ5488762.1"/>
    <property type="molecule type" value="Genomic_DNA"/>
</dbReference>